<dbReference type="EMBL" id="JASCZI010212864">
    <property type="protein sequence ID" value="MED6200453.1"/>
    <property type="molecule type" value="Genomic_DNA"/>
</dbReference>
<proteinExistence type="predicted"/>
<dbReference type="Proteomes" id="UP001341840">
    <property type="component" value="Unassembled WGS sequence"/>
</dbReference>
<organism evidence="1 2">
    <name type="scientific">Stylosanthes scabra</name>
    <dbReference type="NCBI Taxonomy" id="79078"/>
    <lineage>
        <taxon>Eukaryota</taxon>
        <taxon>Viridiplantae</taxon>
        <taxon>Streptophyta</taxon>
        <taxon>Embryophyta</taxon>
        <taxon>Tracheophyta</taxon>
        <taxon>Spermatophyta</taxon>
        <taxon>Magnoliopsida</taxon>
        <taxon>eudicotyledons</taxon>
        <taxon>Gunneridae</taxon>
        <taxon>Pentapetalae</taxon>
        <taxon>rosids</taxon>
        <taxon>fabids</taxon>
        <taxon>Fabales</taxon>
        <taxon>Fabaceae</taxon>
        <taxon>Papilionoideae</taxon>
        <taxon>50 kb inversion clade</taxon>
        <taxon>dalbergioids sensu lato</taxon>
        <taxon>Dalbergieae</taxon>
        <taxon>Pterocarpus clade</taxon>
        <taxon>Stylosanthes</taxon>
    </lineage>
</organism>
<protein>
    <submittedName>
        <fullName evidence="1">Uncharacterized protein</fullName>
    </submittedName>
</protein>
<name>A0ABU6XVE2_9FABA</name>
<keyword evidence="2" id="KW-1185">Reference proteome</keyword>
<gene>
    <name evidence="1" type="ORF">PIB30_085267</name>
</gene>
<comment type="caution">
    <text evidence="1">The sequence shown here is derived from an EMBL/GenBank/DDBJ whole genome shotgun (WGS) entry which is preliminary data.</text>
</comment>
<evidence type="ECO:0000313" key="1">
    <source>
        <dbReference type="EMBL" id="MED6200453.1"/>
    </source>
</evidence>
<sequence>MPTSLGISEARNWRIGGGDERLNMRTAMDCAWTLDGAMDNCVYALTLASRYGWLLIDYVTMCMLEIDENMSMHGFESTPSSRFHKLPRIELIRLVTEPIRFHSDFKFNVQNALKIDFSSSKSILMRMILVFKG</sequence>
<reference evidence="1 2" key="1">
    <citation type="journal article" date="2023" name="Plants (Basel)">
        <title>Bridging the Gap: Combining Genomics and Transcriptomics Approaches to Understand Stylosanthes scabra, an Orphan Legume from the Brazilian Caatinga.</title>
        <authorList>
            <person name="Ferreira-Neto J.R.C."/>
            <person name="da Silva M.D."/>
            <person name="Binneck E."/>
            <person name="de Melo N.F."/>
            <person name="da Silva R.H."/>
            <person name="de Melo A.L.T.M."/>
            <person name="Pandolfi V."/>
            <person name="Bustamante F.O."/>
            <person name="Brasileiro-Vidal A.C."/>
            <person name="Benko-Iseppon A.M."/>
        </authorList>
    </citation>
    <scope>NUCLEOTIDE SEQUENCE [LARGE SCALE GENOMIC DNA]</scope>
    <source>
        <tissue evidence="1">Leaves</tissue>
    </source>
</reference>
<evidence type="ECO:0000313" key="2">
    <source>
        <dbReference type="Proteomes" id="UP001341840"/>
    </source>
</evidence>
<accession>A0ABU6XVE2</accession>